<dbReference type="NCBIfam" id="TIGR00860">
    <property type="entry name" value="LIC"/>
    <property type="match status" value="1"/>
</dbReference>
<keyword evidence="9 11" id="KW-0472">Membrane</keyword>
<dbReference type="STRING" id="70415.A0A5S6R507"/>
<dbReference type="InterPro" id="IPR044721">
    <property type="entry name" value="GluCl_TM"/>
</dbReference>
<dbReference type="InterPro" id="IPR018000">
    <property type="entry name" value="Neurotransmitter_ion_chnl_CS"/>
</dbReference>
<reference evidence="15" key="3">
    <citation type="submission" date="2019-12" db="UniProtKB">
        <authorList>
            <consortium name="WormBaseParasite"/>
        </authorList>
    </citation>
    <scope>IDENTIFICATION</scope>
</reference>
<dbReference type="Pfam" id="PF02931">
    <property type="entry name" value="Neur_chan_LBD"/>
    <property type="match status" value="1"/>
</dbReference>
<comment type="similarity">
    <text evidence="11">Belongs to the ligand-gated ion channel (TC 1.A.9) family.</text>
</comment>
<feature type="transmembrane region" description="Helical" evidence="11">
    <location>
        <begin position="342"/>
        <end position="358"/>
    </location>
</feature>
<evidence type="ECO:0000256" key="4">
    <source>
        <dbReference type="ARBA" id="ARBA00022475"/>
    </source>
</evidence>
<protein>
    <submittedName>
        <fullName evidence="15">Ig-like domain-containing protein</fullName>
    </submittedName>
</protein>
<dbReference type="InterPro" id="IPR006202">
    <property type="entry name" value="Neur_chan_lig-bd"/>
</dbReference>
<evidence type="ECO:0000259" key="12">
    <source>
        <dbReference type="Pfam" id="PF02931"/>
    </source>
</evidence>
<dbReference type="GO" id="GO:0005230">
    <property type="term" value="F:extracellular ligand-gated monoatomic ion channel activity"/>
    <property type="evidence" value="ECO:0007669"/>
    <property type="project" value="InterPro"/>
</dbReference>
<feature type="transmembrane region" description="Helical" evidence="11">
    <location>
        <begin position="312"/>
        <end position="335"/>
    </location>
</feature>
<proteinExistence type="inferred from homology"/>
<feature type="domain" description="Neurotransmitter-gated ion-channel ligand-binding" evidence="12">
    <location>
        <begin position="97"/>
        <end position="311"/>
    </location>
</feature>
<evidence type="ECO:0000256" key="7">
    <source>
        <dbReference type="ARBA" id="ARBA00022989"/>
    </source>
</evidence>
<evidence type="ECO:0000256" key="5">
    <source>
        <dbReference type="ARBA" id="ARBA00022692"/>
    </source>
</evidence>
<dbReference type="Pfam" id="PF02932">
    <property type="entry name" value="Neur_chan_memb"/>
    <property type="match status" value="1"/>
</dbReference>
<feature type="transmembrane region" description="Helical" evidence="11">
    <location>
        <begin position="514"/>
        <end position="533"/>
    </location>
</feature>
<feature type="transmembrane region" description="Helical" evidence="11">
    <location>
        <begin position="378"/>
        <end position="401"/>
    </location>
</feature>
<dbReference type="InterPro" id="IPR036734">
    <property type="entry name" value="Neur_chan_lig-bd_sf"/>
</dbReference>
<reference evidence="14" key="2">
    <citation type="submission" date="2014-03" db="EMBL/GenBank/DDBJ databases">
        <title>The whipworm genome and dual-species transcriptomics of an intimate host-pathogen interaction.</title>
        <authorList>
            <person name="Foth B.J."/>
            <person name="Tsai I.J."/>
            <person name="Reid A.J."/>
            <person name="Bancroft A.J."/>
            <person name="Nichol S."/>
            <person name="Tracey A."/>
            <person name="Holroyd N."/>
            <person name="Cotton J.A."/>
            <person name="Stanley E.J."/>
            <person name="Zarowiecki M."/>
            <person name="Liu J.Z."/>
            <person name="Huckvale T."/>
            <person name="Cooper P.J."/>
            <person name="Grencis R.K."/>
            <person name="Berriman M."/>
        </authorList>
    </citation>
    <scope>NUCLEOTIDE SEQUENCE [LARGE SCALE GENOMIC DNA]</scope>
    <source>
        <strain evidence="14">Edinburgh</strain>
    </source>
</reference>
<name>A0A5S6R507_TRIMR</name>
<dbReference type="CDD" id="cd18993">
    <property type="entry name" value="LGIC_ECD_GluCl"/>
    <property type="match status" value="1"/>
</dbReference>
<keyword evidence="7 11" id="KW-1133">Transmembrane helix</keyword>
<dbReference type="SUPFAM" id="SSF63712">
    <property type="entry name" value="Nicotinic receptor ligand binding domain-like"/>
    <property type="match status" value="1"/>
</dbReference>
<evidence type="ECO:0000256" key="8">
    <source>
        <dbReference type="ARBA" id="ARBA00023065"/>
    </source>
</evidence>
<keyword evidence="14" id="KW-1185">Reference proteome</keyword>
<reference evidence="14" key="1">
    <citation type="submission" date="2013-11" db="EMBL/GenBank/DDBJ databases">
        <authorList>
            <person name="Aslett M."/>
        </authorList>
    </citation>
    <scope>NUCLEOTIDE SEQUENCE [LARGE SCALE GENOMIC DNA]</scope>
    <source>
        <strain evidence="14">Edinburgh</strain>
    </source>
</reference>
<evidence type="ECO:0000313" key="15">
    <source>
        <dbReference type="WBParaSite" id="TMUE_3000014518.1"/>
    </source>
</evidence>
<dbReference type="PRINTS" id="PR00253">
    <property type="entry name" value="GABAARECEPTR"/>
</dbReference>
<dbReference type="GO" id="GO:0005886">
    <property type="term" value="C:plasma membrane"/>
    <property type="evidence" value="ECO:0007669"/>
    <property type="project" value="UniProtKB-SubCell"/>
</dbReference>
<evidence type="ECO:0000256" key="11">
    <source>
        <dbReference type="RuleBase" id="RU000687"/>
    </source>
</evidence>
<keyword evidence="4" id="KW-1003">Cell membrane</keyword>
<dbReference type="Proteomes" id="UP000046395">
    <property type="component" value="Unassembled WGS sequence"/>
</dbReference>
<dbReference type="InterPro" id="IPR006029">
    <property type="entry name" value="Neurotrans-gated_channel_TM"/>
</dbReference>
<evidence type="ECO:0000256" key="2">
    <source>
        <dbReference type="ARBA" id="ARBA00004236"/>
    </source>
</evidence>
<dbReference type="Gene3D" id="2.70.170.10">
    <property type="entry name" value="Neurotransmitter-gated ion-channel ligand-binding domain"/>
    <property type="match status" value="1"/>
</dbReference>
<dbReference type="PRINTS" id="PR00252">
    <property type="entry name" value="NRIONCHANNEL"/>
</dbReference>
<sequence length="535" mass="61124">MIEPSSASLHWMACVNKQLYSGMTQRNCYGYCTPVVLAALMAVIPHFCTSARPNLNAIRHGGNESSVECPEQVRCPRWSSDFNGERDRECTLSGEQCLIRLLLRDYKAEVRPTSGFGGVGNVRKGPPVIVHTSIDIQSIYSVDEINMEFKAQIVLMQRWTDHRLQFAHLASSKTKLLRLNRDQIIWKPDTFFQNEKYGHFHMVKQLNSASKVKPNGEILYSVRLAMAFSCVMNLLKYPMDIQKCVIEFSSYAYTTEDIVYIWDDQSFVVDPAVTSALPNMAIKTITNGTCSSKTNTGEYSCLRITLVFERSFSFFVMQLYVPTALLVAISCLSYWIDWRASAGRMLLTIVTFLTLITQNYSTTTNLPPVSYAKALDVWIGACVIFVFGALVEYAFVNFMGLSRELKGRKLLLANQERLRRLLTGRSSISGTKLNCPREYGSQNAFSRRTFKVPPSWRREGLVETVGEQWSEAGLRHYMDLEATVQSIRSDRMRRAEDRTDYIPFSNAPDLVDRIFRILMPLGFLLFNIVYWLLYR</sequence>
<organism evidence="14 15">
    <name type="scientific">Trichuris muris</name>
    <name type="common">Mouse whipworm</name>
    <dbReference type="NCBI Taxonomy" id="70415"/>
    <lineage>
        <taxon>Eukaryota</taxon>
        <taxon>Metazoa</taxon>
        <taxon>Ecdysozoa</taxon>
        <taxon>Nematoda</taxon>
        <taxon>Enoplea</taxon>
        <taxon>Dorylaimia</taxon>
        <taxon>Trichinellida</taxon>
        <taxon>Trichuridae</taxon>
        <taxon>Trichuris</taxon>
    </lineage>
</organism>
<evidence type="ECO:0000256" key="6">
    <source>
        <dbReference type="ARBA" id="ARBA00022729"/>
    </source>
</evidence>
<evidence type="ECO:0000256" key="9">
    <source>
        <dbReference type="ARBA" id="ARBA00023136"/>
    </source>
</evidence>
<keyword evidence="10 11" id="KW-0407">Ion channel</keyword>
<dbReference type="SUPFAM" id="SSF90112">
    <property type="entry name" value="Neurotransmitter-gated ion-channel transmembrane pore"/>
    <property type="match status" value="1"/>
</dbReference>
<dbReference type="InterPro" id="IPR038050">
    <property type="entry name" value="Neuro_actylchol_rec"/>
</dbReference>
<accession>A0A5S6R507</accession>
<dbReference type="InterPro" id="IPR036719">
    <property type="entry name" value="Neuro-gated_channel_TM_sf"/>
</dbReference>
<dbReference type="PANTHER" id="PTHR18945">
    <property type="entry name" value="NEUROTRANSMITTER GATED ION CHANNEL"/>
    <property type="match status" value="1"/>
</dbReference>
<dbReference type="AlphaFoldDB" id="A0A5S6R507"/>
<dbReference type="WBParaSite" id="TMUE_3000014518.1">
    <property type="protein sequence ID" value="TMUE_3000014518.1"/>
    <property type="gene ID" value="WBGene00285773"/>
</dbReference>
<dbReference type="CDD" id="cd19062">
    <property type="entry name" value="LGIC_TM_GluCl"/>
    <property type="match status" value="1"/>
</dbReference>
<keyword evidence="8 11" id="KW-0406">Ion transport</keyword>
<comment type="subcellular location">
    <subcellularLocation>
        <location evidence="2">Cell membrane</location>
    </subcellularLocation>
    <subcellularLocation>
        <location evidence="1">Membrane</location>
        <topology evidence="1">Multi-pass membrane protein</topology>
    </subcellularLocation>
</comment>
<dbReference type="PROSITE" id="PS00236">
    <property type="entry name" value="NEUROTR_ION_CHANNEL"/>
    <property type="match status" value="1"/>
</dbReference>
<keyword evidence="5 11" id="KW-0812">Transmembrane</keyword>
<evidence type="ECO:0000256" key="3">
    <source>
        <dbReference type="ARBA" id="ARBA00022448"/>
    </source>
</evidence>
<keyword evidence="6" id="KW-0732">Signal</keyword>
<dbReference type="Gene3D" id="1.20.58.390">
    <property type="entry name" value="Neurotransmitter-gated ion-channel transmembrane domain"/>
    <property type="match status" value="1"/>
</dbReference>
<evidence type="ECO:0000313" key="14">
    <source>
        <dbReference type="Proteomes" id="UP000046395"/>
    </source>
</evidence>
<keyword evidence="3 11" id="KW-0813">Transport</keyword>
<evidence type="ECO:0000256" key="1">
    <source>
        <dbReference type="ARBA" id="ARBA00004141"/>
    </source>
</evidence>
<feature type="domain" description="Neurotransmitter-gated ion-channel transmembrane" evidence="13">
    <location>
        <begin position="319"/>
        <end position="531"/>
    </location>
</feature>
<dbReference type="WBParaSite" id="TMUE_3000014518.2">
    <property type="protein sequence ID" value="TMUE_3000014518.2"/>
    <property type="gene ID" value="WBGene00285773"/>
</dbReference>
<dbReference type="InterPro" id="IPR006028">
    <property type="entry name" value="GABAA/Glycine_rcpt"/>
</dbReference>
<evidence type="ECO:0000256" key="10">
    <source>
        <dbReference type="ARBA" id="ARBA00023303"/>
    </source>
</evidence>
<evidence type="ECO:0000259" key="13">
    <source>
        <dbReference type="Pfam" id="PF02932"/>
    </source>
</evidence>
<dbReference type="InterPro" id="IPR006201">
    <property type="entry name" value="Neur_channel"/>
</dbReference>
<dbReference type="GO" id="GO:0004888">
    <property type="term" value="F:transmembrane signaling receptor activity"/>
    <property type="evidence" value="ECO:0007669"/>
    <property type="project" value="InterPro"/>
</dbReference>